<dbReference type="Gene3D" id="3.30.70.270">
    <property type="match status" value="3"/>
</dbReference>
<dbReference type="FunFam" id="3.30.420.10:FF:000032">
    <property type="entry name" value="Retrovirus-related Pol polyprotein from transposon 297-like Protein"/>
    <property type="match status" value="1"/>
</dbReference>
<dbReference type="InterPro" id="IPR050951">
    <property type="entry name" value="Retrovirus_Pol_polyprotein"/>
</dbReference>
<dbReference type="EMBL" id="LRGB01001822">
    <property type="protein sequence ID" value="KZS10382.1"/>
    <property type="molecule type" value="Genomic_DNA"/>
</dbReference>
<gene>
    <name evidence="10" type="ORF">APZ42_025161</name>
</gene>
<dbReference type="SUPFAM" id="SSF53098">
    <property type="entry name" value="Ribonuclease H-like"/>
    <property type="match status" value="1"/>
</dbReference>
<evidence type="ECO:0000259" key="9">
    <source>
        <dbReference type="PROSITE" id="PS50994"/>
    </source>
</evidence>
<evidence type="ECO:0000256" key="4">
    <source>
        <dbReference type="ARBA" id="ARBA00022722"/>
    </source>
</evidence>
<dbReference type="InterPro" id="IPR001584">
    <property type="entry name" value="Integrase_cat-core"/>
</dbReference>
<dbReference type="GO" id="GO:0004519">
    <property type="term" value="F:endonuclease activity"/>
    <property type="evidence" value="ECO:0007669"/>
    <property type="project" value="UniProtKB-KW"/>
</dbReference>
<comment type="caution">
    <text evidence="10">The sequence shown here is derived from an EMBL/GenBank/DDBJ whole genome shotgun (WGS) entry which is preliminary data.</text>
</comment>
<dbReference type="GO" id="GO:0042575">
    <property type="term" value="C:DNA polymerase complex"/>
    <property type="evidence" value="ECO:0007669"/>
    <property type="project" value="UniProtKB-ARBA"/>
</dbReference>
<dbReference type="GO" id="GO:0008233">
    <property type="term" value="F:peptidase activity"/>
    <property type="evidence" value="ECO:0007669"/>
    <property type="project" value="UniProtKB-KW"/>
</dbReference>
<keyword evidence="4" id="KW-0540">Nuclease</keyword>
<dbReference type="InterPro" id="IPR012337">
    <property type="entry name" value="RNaseH-like_sf"/>
</dbReference>
<dbReference type="CDD" id="cd09275">
    <property type="entry name" value="RNase_HI_RT_DIRS1"/>
    <property type="match status" value="1"/>
</dbReference>
<evidence type="ECO:0000313" key="11">
    <source>
        <dbReference type="Proteomes" id="UP000076858"/>
    </source>
</evidence>
<organism evidence="10 11">
    <name type="scientific">Daphnia magna</name>
    <dbReference type="NCBI Taxonomy" id="35525"/>
    <lineage>
        <taxon>Eukaryota</taxon>
        <taxon>Metazoa</taxon>
        <taxon>Ecdysozoa</taxon>
        <taxon>Arthropoda</taxon>
        <taxon>Crustacea</taxon>
        <taxon>Branchiopoda</taxon>
        <taxon>Diplostraca</taxon>
        <taxon>Cladocera</taxon>
        <taxon>Anomopoda</taxon>
        <taxon>Daphniidae</taxon>
        <taxon>Daphnia</taxon>
    </lineage>
</organism>
<evidence type="ECO:0000256" key="1">
    <source>
        <dbReference type="ARBA" id="ARBA00022670"/>
    </source>
</evidence>
<evidence type="ECO:0000256" key="8">
    <source>
        <dbReference type="SAM" id="MobiDB-lite"/>
    </source>
</evidence>
<keyword evidence="1" id="KW-0645">Protease</keyword>
<dbReference type="InterPro" id="IPR036397">
    <property type="entry name" value="RNaseH_sf"/>
</dbReference>
<proteinExistence type="predicted"/>
<protein>
    <recommendedName>
        <fullName evidence="9">Integrase catalytic domain-containing protein</fullName>
    </recommendedName>
</protein>
<accession>A0A164TDT7</accession>
<evidence type="ECO:0000256" key="6">
    <source>
        <dbReference type="ARBA" id="ARBA00022801"/>
    </source>
</evidence>
<dbReference type="GO" id="GO:0003964">
    <property type="term" value="F:RNA-directed DNA polymerase activity"/>
    <property type="evidence" value="ECO:0007669"/>
    <property type="project" value="UniProtKB-KW"/>
</dbReference>
<keyword evidence="5" id="KW-0255">Endonuclease</keyword>
<dbReference type="Proteomes" id="UP000076858">
    <property type="component" value="Unassembled WGS sequence"/>
</dbReference>
<dbReference type="InterPro" id="IPR043502">
    <property type="entry name" value="DNA/RNA_pol_sf"/>
</dbReference>
<keyword evidence="6" id="KW-0378">Hydrolase</keyword>
<dbReference type="GO" id="GO:0003676">
    <property type="term" value="F:nucleic acid binding"/>
    <property type="evidence" value="ECO:0007669"/>
    <property type="project" value="InterPro"/>
</dbReference>
<dbReference type="InterPro" id="IPR054465">
    <property type="entry name" value="Integrase_p58-like_C"/>
</dbReference>
<dbReference type="PROSITE" id="PS50994">
    <property type="entry name" value="INTEGRASE"/>
    <property type="match status" value="1"/>
</dbReference>
<dbReference type="InterPro" id="IPR043128">
    <property type="entry name" value="Rev_trsase/Diguanyl_cyclase"/>
</dbReference>
<feature type="compositionally biased region" description="Low complexity" evidence="8">
    <location>
        <begin position="905"/>
        <end position="917"/>
    </location>
</feature>
<reference evidence="10 11" key="1">
    <citation type="submission" date="2016-03" db="EMBL/GenBank/DDBJ databases">
        <title>EvidentialGene: Evidence-directed Construction of Genes on Genomes.</title>
        <authorList>
            <person name="Gilbert D.G."/>
            <person name="Choi J.-H."/>
            <person name="Mockaitis K."/>
            <person name="Colbourne J."/>
            <person name="Pfrender M."/>
        </authorList>
    </citation>
    <scope>NUCLEOTIDE SEQUENCE [LARGE SCALE GENOMIC DNA]</scope>
    <source>
        <strain evidence="10 11">Xinb3</strain>
        <tissue evidence="10">Complete organism</tissue>
    </source>
</reference>
<dbReference type="GO" id="GO:0015074">
    <property type="term" value="P:DNA integration"/>
    <property type="evidence" value="ECO:0007669"/>
    <property type="project" value="InterPro"/>
</dbReference>
<dbReference type="GO" id="GO:0006508">
    <property type="term" value="P:proteolysis"/>
    <property type="evidence" value="ECO:0007669"/>
    <property type="project" value="UniProtKB-KW"/>
</dbReference>
<feature type="region of interest" description="Disordered" evidence="8">
    <location>
        <begin position="890"/>
        <end position="920"/>
    </location>
</feature>
<keyword evidence="7" id="KW-0695">RNA-directed DNA polymerase</keyword>
<evidence type="ECO:0000256" key="3">
    <source>
        <dbReference type="ARBA" id="ARBA00022695"/>
    </source>
</evidence>
<dbReference type="CDD" id="cd01647">
    <property type="entry name" value="RT_LTR"/>
    <property type="match status" value="1"/>
</dbReference>
<dbReference type="Pfam" id="PF22938">
    <property type="entry name" value="Integrase_p58_C"/>
    <property type="match status" value="1"/>
</dbReference>
<dbReference type="PANTHER" id="PTHR37984:SF15">
    <property type="entry name" value="INTEGRASE CATALYTIC DOMAIN-CONTAINING PROTEIN"/>
    <property type="match status" value="1"/>
</dbReference>
<name>A0A164TDT7_9CRUS</name>
<keyword evidence="2" id="KW-0808">Transferase</keyword>
<evidence type="ECO:0000256" key="2">
    <source>
        <dbReference type="ARBA" id="ARBA00022679"/>
    </source>
</evidence>
<evidence type="ECO:0000313" key="10">
    <source>
        <dbReference type="EMBL" id="KZS10382.1"/>
    </source>
</evidence>
<dbReference type="SUPFAM" id="SSF56672">
    <property type="entry name" value="DNA/RNA polymerases"/>
    <property type="match status" value="2"/>
</dbReference>
<sequence length="1328" mass="151099">MPIYSVTFSKAGIHIPPIPIEREDEDLTQQDYRNLESFTQLDFNNKTKQIAKISEKEEQALNVSDDIRTKIEILLKKLEGLFADQISDLGRATQVKHHINIGHNASINQRLRRTPESLKRVVIKTKIEVMLIHKIIRESHSPFAAAIVLVPKKDGGMYDTIDALCGSVYLSTLDLLSGYWQIEIEESNKHKTAFICEFGQYEFIRIPFGLTNAPSTFQGAMNNILKTVLYKFALVYLDDIIVFSLASYYRKFIWALADKAHPSTALTRKSAEWKWGEEQRDAFSCIKNFLITRPVLEPAGELARWALKIQEFDIIIGYRPGKSHQNADTLIRTPIVPLAKSKDMELQHKDKYCRAILQEMAKANPSKDVKNKFKIDEKGLLAVLKEYGKGIPMDIVGPVQESAKGSRYILVISDYASRCFFTVPMRNQTAQTIAKVLVNKIFTKYVSKEVVLTDQGTNFLSSLIQEVSKLFKIKQIRTTAYHPQTDGLVERFNRTLCDLACYVSDQPANWDKYLPFVTFAYNTAKQATTQETPFLLFFGREPIMPNDIKINRRYETYEDTSDYVLLNAPPAAGKFINRWNGPFQISRSFSDINYEIQHTANKKLKSVVHTNRLKLYIPRKQETTKEEEILQNLQENVEAQRLPKIHEHRPGRSKKQQPVHLVCKDYRELYKSRSQRSLLQEVHFLFNTQIEDEQLGIRLYSIPYAWGTTRLAHRRPKIINKGGKIVQKDATIYITYDSSESSSSSDAFLRSLSSRKFLISKTKSSGLSRWIVTGINEEKIKKCREAYKPTLRKRADILTNPTLDESIYLRLKASKGSNATKANIDPTEKALATLFRDVITSRHHNILSQVYPEFLGLLEQDRAWSGGEDLFGRKFLKHLVEEAKSQATLEGISKKNKKTSSAKDQQGTSTSQQGKSSNHSSYAARNGYITISPISFVGRLSRYVNAWREITYDPWVLEVIQNGLSLNFVSSPFQQKIPRNAAMNADQTKICNKEVLFLLEKGVITPVNSYAFISGFFLVPKASGGWRPIINLKALNFVIPHLHFKMEGVNTLRYAIRQGDWLAKVDLKDAYFSVALNPSKKKFFVLNGKGEHFNTFLRQQGLRIVVYHDDILIIGHSKIAAKRAVTIVVDLLESLGFVIQEEKSVREPSQSLEYIGLVIDTNTMSFLPPSKKKEKLLEQCDKAYRSKTLSLKELASLLGILNWASRSVEYALAHYRKLQAMYLRQFKLALGRKISASPTTISICSDADWRAVSENVKTSGPWTTMDSKRHINELELLAAFNGLKCFASSAYRTTVEINVDNTTAVTFINKRVGSRSISLCSIALEISA</sequence>
<dbReference type="FunFam" id="3.10.10.10:FF:000007">
    <property type="entry name" value="Retrovirus-related Pol polyprotein from transposon 17.6-like Protein"/>
    <property type="match status" value="1"/>
</dbReference>
<dbReference type="Gene3D" id="3.30.420.10">
    <property type="entry name" value="Ribonuclease H-like superfamily/Ribonuclease H"/>
    <property type="match status" value="1"/>
</dbReference>
<keyword evidence="3" id="KW-0548">Nucleotidyltransferase</keyword>
<dbReference type="InterPro" id="IPR000477">
    <property type="entry name" value="RT_dom"/>
</dbReference>
<dbReference type="OrthoDB" id="6356350at2759"/>
<keyword evidence="11" id="KW-1185">Reference proteome</keyword>
<evidence type="ECO:0000256" key="5">
    <source>
        <dbReference type="ARBA" id="ARBA00022759"/>
    </source>
</evidence>
<evidence type="ECO:0000256" key="7">
    <source>
        <dbReference type="ARBA" id="ARBA00022918"/>
    </source>
</evidence>
<dbReference type="Pfam" id="PF00078">
    <property type="entry name" value="RVT_1"/>
    <property type="match status" value="1"/>
</dbReference>
<dbReference type="Gene3D" id="3.10.10.10">
    <property type="entry name" value="HIV Type 1 Reverse Transcriptase, subunit A, domain 1"/>
    <property type="match status" value="2"/>
</dbReference>
<feature type="domain" description="Integrase catalytic" evidence="9">
    <location>
        <begin position="381"/>
        <end position="541"/>
    </location>
</feature>
<dbReference type="PANTHER" id="PTHR37984">
    <property type="entry name" value="PROTEIN CBG26694"/>
    <property type="match status" value="1"/>
</dbReference>